<comment type="subcellular location">
    <subcellularLocation>
        <location evidence="1">Membrane</location>
        <topology evidence="1">Multi-pass membrane protein</topology>
    </subcellularLocation>
</comment>
<dbReference type="PANTHER" id="PTHR12489">
    <property type="entry name" value="LIPOMA HMGIC FUSION PARTNER-LIKE PROTEIN"/>
    <property type="match status" value="1"/>
</dbReference>
<evidence type="ECO:0000313" key="7">
    <source>
        <dbReference type="EMBL" id="JAQ18135.1"/>
    </source>
</evidence>
<proteinExistence type="predicted"/>
<feature type="transmembrane region" description="Helical" evidence="5">
    <location>
        <begin position="226"/>
        <end position="249"/>
    </location>
</feature>
<feature type="non-terminal residue" evidence="6">
    <location>
        <position position="1"/>
    </location>
</feature>
<organism evidence="6">
    <name type="scientific">Lygus hesperus</name>
    <name type="common">Western plant bug</name>
    <dbReference type="NCBI Taxonomy" id="30085"/>
    <lineage>
        <taxon>Eukaryota</taxon>
        <taxon>Metazoa</taxon>
        <taxon>Ecdysozoa</taxon>
        <taxon>Arthropoda</taxon>
        <taxon>Hexapoda</taxon>
        <taxon>Insecta</taxon>
        <taxon>Pterygota</taxon>
        <taxon>Neoptera</taxon>
        <taxon>Paraneoptera</taxon>
        <taxon>Hemiptera</taxon>
        <taxon>Heteroptera</taxon>
        <taxon>Panheteroptera</taxon>
        <taxon>Cimicomorpha</taxon>
        <taxon>Miridae</taxon>
        <taxon>Mirini</taxon>
        <taxon>Lygus</taxon>
    </lineage>
</organism>
<protein>
    <submittedName>
        <fullName evidence="6">Lipoma HMGIC fusion partner-like 3 protein</fullName>
    </submittedName>
</protein>
<dbReference type="AlphaFoldDB" id="A0A146MCC5"/>
<dbReference type="PANTHER" id="PTHR12489:SF1">
    <property type="entry name" value="LP10272P"/>
    <property type="match status" value="1"/>
</dbReference>
<accession>A0A146MCC5</accession>
<keyword evidence="2 5" id="KW-0812">Transmembrane</keyword>
<evidence type="ECO:0000256" key="2">
    <source>
        <dbReference type="ARBA" id="ARBA00022692"/>
    </source>
</evidence>
<name>A0A146MCC5_LYGHE</name>
<evidence type="ECO:0000256" key="4">
    <source>
        <dbReference type="ARBA" id="ARBA00023136"/>
    </source>
</evidence>
<dbReference type="Gene3D" id="1.20.140.150">
    <property type="match status" value="1"/>
</dbReference>
<dbReference type="Pfam" id="PF10242">
    <property type="entry name" value="L_HMGIC_fpl"/>
    <property type="match status" value="1"/>
</dbReference>
<evidence type="ECO:0000256" key="5">
    <source>
        <dbReference type="SAM" id="Phobius"/>
    </source>
</evidence>
<gene>
    <name evidence="6" type="primary">LHFPL3_2</name>
    <name evidence="7" type="synonym">LHFPL3_1</name>
    <name evidence="6" type="ORF">g.54583</name>
    <name evidence="7" type="ORF">g.54587</name>
</gene>
<keyword evidence="4 5" id="KW-0472">Membrane</keyword>
<dbReference type="GO" id="GO:0007605">
    <property type="term" value="P:sensory perception of sound"/>
    <property type="evidence" value="ECO:0007669"/>
    <property type="project" value="TreeGrafter"/>
</dbReference>
<keyword evidence="3 5" id="KW-1133">Transmembrane helix</keyword>
<sequence length="335" mass="37246">LTYHKFFGRQCSSVRSDDDRVTERGVLVRIRNERHSCVTVTYLSVPKKMGSKVEYVDSTHMYATNYVRNSKAIGVLWGIFTICYLIIIVVAFVTPEWMGDTTESEYPARFGLWKVCFYGTSLSLPEECTGRLDDFNSIPNRPFQIATALSAGAIILAAVTILAMLLFLLVASTTVFKACAWLQIVSGLCLIGSVCLYPLGWDSHVVTRTCGQDASKFNLGDCSIRWSYVLAVIGCFDAFILATLAFILATRHVKLQPEPTYTTNGSLYKGEVNGGFMGDGHSMAGSRKSLNLHPVLLMPQPGDMDRYSEFSNRTGRSKTSVYRPEYASSMQNFQL</sequence>
<dbReference type="GO" id="GO:0005886">
    <property type="term" value="C:plasma membrane"/>
    <property type="evidence" value="ECO:0007669"/>
    <property type="project" value="TreeGrafter"/>
</dbReference>
<dbReference type="EMBL" id="GDHC01001201">
    <property type="protein sequence ID" value="JAQ17428.1"/>
    <property type="molecule type" value="Transcribed_RNA"/>
</dbReference>
<reference evidence="6" key="1">
    <citation type="journal article" date="2016" name="Gigascience">
        <title>De novo construction of an expanded transcriptome assembly for the western tarnished plant bug, Lygus hesperus.</title>
        <authorList>
            <person name="Tassone E.E."/>
            <person name="Geib S.M."/>
            <person name="Hall B."/>
            <person name="Fabrick J.A."/>
            <person name="Brent C.S."/>
            <person name="Hull J.J."/>
        </authorList>
    </citation>
    <scope>NUCLEOTIDE SEQUENCE</scope>
</reference>
<dbReference type="InterPro" id="IPR019372">
    <property type="entry name" value="LHFPL"/>
</dbReference>
<dbReference type="EMBL" id="GDHC01000494">
    <property type="protein sequence ID" value="JAQ18135.1"/>
    <property type="molecule type" value="Transcribed_RNA"/>
</dbReference>
<feature type="transmembrane region" description="Helical" evidence="5">
    <location>
        <begin position="145"/>
        <end position="171"/>
    </location>
</feature>
<feature type="transmembrane region" description="Helical" evidence="5">
    <location>
        <begin position="178"/>
        <end position="199"/>
    </location>
</feature>
<evidence type="ECO:0000256" key="3">
    <source>
        <dbReference type="ARBA" id="ARBA00022989"/>
    </source>
</evidence>
<feature type="transmembrane region" description="Helical" evidence="5">
    <location>
        <begin position="72"/>
        <end position="93"/>
    </location>
</feature>
<evidence type="ECO:0000256" key="1">
    <source>
        <dbReference type="ARBA" id="ARBA00004141"/>
    </source>
</evidence>
<evidence type="ECO:0000313" key="6">
    <source>
        <dbReference type="EMBL" id="JAQ17428.1"/>
    </source>
</evidence>